<reference evidence="2" key="1">
    <citation type="submission" date="2016-06" db="EMBL/GenBank/DDBJ databases">
        <authorList>
            <person name="Varghese N."/>
            <person name="Submissions Spin"/>
        </authorList>
    </citation>
    <scope>NUCLEOTIDE SEQUENCE [LARGE SCALE GENOMIC DNA]</scope>
    <source>
        <strain evidence="2">DSM 45160</strain>
    </source>
</reference>
<gene>
    <name evidence="1" type="ORF">GA0070612_0643</name>
</gene>
<dbReference type="EMBL" id="LT607409">
    <property type="protein sequence ID" value="SCE73850.1"/>
    <property type="molecule type" value="Genomic_DNA"/>
</dbReference>
<keyword evidence="2" id="KW-1185">Reference proteome</keyword>
<dbReference type="AlphaFoldDB" id="A0A1C4UQA0"/>
<dbReference type="NCBIfam" id="NF041064">
    <property type="entry name" value="DpdG"/>
    <property type="match status" value="1"/>
</dbReference>
<organism evidence="1 2">
    <name type="scientific">Micromonospora chokoriensis</name>
    <dbReference type="NCBI Taxonomy" id="356851"/>
    <lineage>
        <taxon>Bacteria</taxon>
        <taxon>Bacillati</taxon>
        <taxon>Actinomycetota</taxon>
        <taxon>Actinomycetes</taxon>
        <taxon>Micromonosporales</taxon>
        <taxon>Micromonosporaceae</taxon>
        <taxon>Micromonospora</taxon>
    </lineage>
</organism>
<dbReference type="Proteomes" id="UP000198224">
    <property type="component" value="Chromosome I"/>
</dbReference>
<evidence type="ECO:0000313" key="1">
    <source>
        <dbReference type="EMBL" id="SCE73850.1"/>
    </source>
</evidence>
<protein>
    <submittedName>
        <fullName evidence="1">Uncharacterized protein</fullName>
    </submittedName>
</protein>
<dbReference type="InterPro" id="IPR049812">
    <property type="entry name" value="DpdG-like"/>
</dbReference>
<proteinExistence type="predicted"/>
<name>A0A1C4UQA0_9ACTN</name>
<sequence>MPLLNDPASVPTTMWIITRHLVGCPGRRQNRQTLKATISPASLLPPDKNDSDTTFDFAVKTLLDLDIAAEDGEQFALTDVAKRLTPDDVAAFDDLLRRQTLDPSRNENIADSGNQTGPKDLVRALSWFLTLDPYTPMSHDDVVQEQRGAFTANLGNPLVNNFRWNRFTYWAPALGFAAPPLIPRTGTKSQTLVPDCTTAVRRTMQAKWPPGTRLPARDAVAVIIDELPVLPGGRYSVALGLAADAPDVSAALSFALLCADEYGWLQLRRRSDADDEVLLVDPDQSNGTRRVTHLEIMEPIDE</sequence>
<evidence type="ECO:0000313" key="2">
    <source>
        <dbReference type="Proteomes" id="UP000198224"/>
    </source>
</evidence>
<dbReference type="RefSeq" id="WP_088986547.1">
    <property type="nucleotide sequence ID" value="NZ_LT607409.1"/>
</dbReference>
<accession>A0A1C4UQA0</accession>